<proteinExistence type="predicted"/>
<reference evidence="2" key="1">
    <citation type="journal article" date="2020" name="Stud. Mycol.">
        <title>101 Dothideomycetes genomes: a test case for predicting lifestyles and emergence of pathogens.</title>
        <authorList>
            <person name="Haridas S."/>
            <person name="Albert R."/>
            <person name="Binder M."/>
            <person name="Bloem J."/>
            <person name="Labutti K."/>
            <person name="Salamov A."/>
            <person name="Andreopoulos B."/>
            <person name="Baker S."/>
            <person name="Barry K."/>
            <person name="Bills G."/>
            <person name="Bluhm B."/>
            <person name="Cannon C."/>
            <person name="Castanera R."/>
            <person name="Culley D."/>
            <person name="Daum C."/>
            <person name="Ezra D."/>
            <person name="Gonzalez J."/>
            <person name="Henrissat B."/>
            <person name="Kuo A."/>
            <person name="Liang C."/>
            <person name="Lipzen A."/>
            <person name="Lutzoni F."/>
            <person name="Magnuson J."/>
            <person name="Mondo S."/>
            <person name="Nolan M."/>
            <person name="Ohm R."/>
            <person name="Pangilinan J."/>
            <person name="Park H.-J."/>
            <person name="Ramirez L."/>
            <person name="Alfaro M."/>
            <person name="Sun H."/>
            <person name="Tritt A."/>
            <person name="Yoshinaga Y."/>
            <person name="Zwiers L.-H."/>
            <person name="Turgeon B."/>
            <person name="Goodwin S."/>
            <person name="Spatafora J."/>
            <person name="Crous P."/>
            <person name="Grigoriev I."/>
        </authorList>
    </citation>
    <scope>NUCLEOTIDE SEQUENCE</scope>
    <source>
        <strain evidence="2">CBS 121739</strain>
    </source>
</reference>
<dbReference type="EMBL" id="ML996574">
    <property type="protein sequence ID" value="KAF2756921.1"/>
    <property type="molecule type" value="Genomic_DNA"/>
</dbReference>
<keyword evidence="3" id="KW-1185">Reference proteome</keyword>
<accession>A0A6A6W766</accession>
<name>A0A6A6W766_9PEZI</name>
<dbReference type="InterPro" id="IPR029044">
    <property type="entry name" value="Nucleotide-diphossugar_trans"/>
</dbReference>
<evidence type="ECO:0000256" key="1">
    <source>
        <dbReference type="SAM" id="Phobius"/>
    </source>
</evidence>
<keyword evidence="2" id="KW-0808">Transferase</keyword>
<dbReference type="GO" id="GO:0016740">
    <property type="term" value="F:transferase activity"/>
    <property type="evidence" value="ECO:0007669"/>
    <property type="project" value="UniProtKB-KW"/>
</dbReference>
<dbReference type="RefSeq" id="XP_033599372.1">
    <property type="nucleotide sequence ID" value="XM_033741940.1"/>
</dbReference>
<dbReference type="Proteomes" id="UP000799437">
    <property type="component" value="Unassembled WGS sequence"/>
</dbReference>
<gene>
    <name evidence="2" type="ORF">EJ05DRAFT_440580</name>
</gene>
<protein>
    <submittedName>
        <fullName evidence="2">Nucleotide-diphospho-sugar transferase</fullName>
    </submittedName>
</protein>
<dbReference type="PANTHER" id="PTHR11183">
    <property type="entry name" value="GLYCOGENIN SUBFAMILY MEMBER"/>
    <property type="match status" value="1"/>
</dbReference>
<keyword evidence="1" id="KW-0472">Membrane</keyword>
<organism evidence="2 3">
    <name type="scientific">Pseudovirgaria hyperparasitica</name>
    <dbReference type="NCBI Taxonomy" id="470096"/>
    <lineage>
        <taxon>Eukaryota</taxon>
        <taxon>Fungi</taxon>
        <taxon>Dikarya</taxon>
        <taxon>Ascomycota</taxon>
        <taxon>Pezizomycotina</taxon>
        <taxon>Dothideomycetes</taxon>
        <taxon>Dothideomycetes incertae sedis</taxon>
        <taxon>Acrospermales</taxon>
        <taxon>Acrospermaceae</taxon>
        <taxon>Pseudovirgaria</taxon>
    </lineage>
</organism>
<keyword evidence="1" id="KW-1133">Transmembrane helix</keyword>
<dbReference type="Gene3D" id="3.90.550.10">
    <property type="entry name" value="Spore Coat Polysaccharide Biosynthesis Protein SpsA, Chain A"/>
    <property type="match status" value="1"/>
</dbReference>
<dbReference type="SUPFAM" id="SSF53448">
    <property type="entry name" value="Nucleotide-diphospho-sugar transferases"/>
    <property type="match status" value="1"/>
</dbReference>
<evidence type="ECO:0000313" key="3">
    <source>
        <dbReference type="Proteomes" id="UP000799437"/>
    </source>
</evidence>
<keyword evidence="1" id="KW-0812">Transmembrane</keyword>
<sequence>MAHPANTRFLYISAGFFLVLIVLLLTHHRDELAQHVTLPFKADSNTFDSSENQYPLKNPEEKVAFATWYSSTVNENGDNWQDDVYFTATRMLAYQLLHDPKTKTRNNIPFIILCTPDVSEARRARLAKDGATIHPVDWLTPNTDWMQKSGGAQRETWHDIMSKLHVYELTDYSRVLLIDGDTLLQSPLDQIFDDPMAQLMQTNNDPELTKDDEAPLPEKYLLASTAEVEGPDHSFPPTDEEVRNPDYFCAGFFMLAPSKEMYEHVVSVMNIEDRFSPLYMEQNLLNYVHRRDGPMPWTGLDRTWNIRDLNENDLDGGVVSAHMKWWEEPLSHHQKVKDWFLAVRWKMEGYYQGYDELKGKFPKYIPATTPPAPRATMVPSSNSRLFRL</sequence>
<dbReference type="InterPro" id="IPR050587">
    <property type="entry name" value="GNT1/Glycosyltrans_8"/>
</dbReference>
<evidence type="ECO:0000313" key="2">
    <source>
        <dbReference type="EMBL" id="KAF2756921.1"/>
    </source>
</evidence>
<dbReference type="GeneID" id="54482994"/>
<feature type="transmembrane region" description="Helical" evidence="1">
    <location>
        <begin position="9"/>
        <end position="27"/>
    </location>
</feature>
<dbReference type="OrthoDB" id="2014201at2759"/>
<dbReference type="AlphaFoldDB" id="A0A6A6W766"/>